<protein>
    <submittedName>
        <fullName evidence="1">Uncharacterized protein</fullName>
    </submittedName>
</protein>
<name>A0AAV4MGU2_CAEEX</name>
<evidence type="ECO:0000313" key="1">
    <source>
        <dbReference type="EMBL" id="GIX71118.1"/>
    </source>
</evidence>
<comment type="caution">
    <text evidence="1">The sequence shown here is derived from an EMBL/GenBank/DDBJ whole genome shotgun (WGS) entry which is preliminary data.</text>
</comment>
<sequence>MELTAEIIGSSDVSETRLQAPCNRQQRNGAASAIHRMHALLFHVICKNKKYQYYAVIDLGATPLDANLHATQQFLSNGVCSFSGTPSGGLLEHVVENVKHNM</sequence>
<dbReference type="AlphaFoldDB" id="A0AAV4MGU2"/>
<reference evidence="1 2" key="1">
    <citation type="submission" date="2021-06" db="EMBL/GenBank/DDBJ databases">
        <title>Caerostris extrusa draft genome.</title>
        <authorList>
            <person name="Kono N."/>
            <person name="Arakawa K."/>
        </authorList>
    </citation>
    <scope>NUCLEOTIDE SEQUENCE [LARGE SCALE GENOMIC DNA]</scope>
</reference>
<evidence type="ECO:0000313" key="2">
    <source>
        <dbReference type="Proteomes" id="UP001054945"/>
    </source>
</evidence>
<dbReference type="Proteomes" id="UP001054945">
    <property type="component" value="Unassembled WGS sequence"/>
</dbReference>
<keyword evidence="2" id="KW-1185">Reference proteome</keyword>
<accession>A0AAV4MGU2</accession>
<proteinExistence type="predicted"/>
<organism evidence="1 2">
    <name type="scientific">Caerostris extrusa</name>
    <name type="common">Bark spider</name>
    <name type="synonym">Caerostris bankana</name>
    <dbReference type="NCBI Taxonomy" id="172846"/>
    <lineage>
        <taxon>Eukaryota</taxon>
        <taxon>Metazoa</taxon>
        <taxon>Ecdysozoa</taxon>
        <taxon>Arthropoda</taxon>
        <taxon>Chelicerata</taxon>
        <taxon>Arachnida</taxon>
        <taxon>Araneae</taxon>
        <taxon>Araneomorphae</taxon>
        <taxon>Entelegynae</taxon>
        <taxon>Araneoidea</taxon>
        <taxon>Araneidae</taxon>
        <taxon>Caerostris</taxon>
    </lineage>
</organism>
<dbReference type="EMBL" id="BPLR01019724">
    <property type="protein sequence ID" value="GIX71118.1"/>
    <property type="molecule type" value="Genomic_DNA"/>
</dbReference>
<gene>
    <name evidence="1" type="ORF">CEXT_486721</name>
</gene>